<organism evidence="4 5">
    <name type="scientific">Actinoalloteichus caeruleus DSM 43889</name>
    <dbReference type="NCBI Taxonomy" id="1120930"/>
    <lineage>
        <taxon>Bacteria</taxon>
        <taxon>Bacillati</taxon>
        <taxon>Actinomycetota</taxon>
        <taxon>Actinomycetes</taxon>
        <taxon>Pseudonocardiales</taxon>
        <taxon>Pseudonocardiaceae</taxon>
        <taxon>Actinoalloteichus</taxon>
        <taxon>Actinoalloteichus cyanogriseus</taxon>
    </lineage>
</organism>
<accession>A0ABT1JEW9</accession>
<feature type="compositionally biased region" description="Low complexity" evidence="1">
    <location>
        <begin position="47"/>
        <end position="61"/>
    </location>
</feature>
<comment type="caution">
    <text evidence="4">The sequence shown here is derived from an EMBL/GenBank/DDBJ whole genome shotgun (WGS) entry which is preliminary data.</text>
</comment>
<reference evidence="4 5" key="1">
    <citation type="submission" date="2013-07" db="EMBL/GenBank/DDBJ databases">
        <authorList>
            <consortium name="DOE Joint Genome Institute"/>
            <person name="Reeve W."/>
            <person name="Huntemann M."/>
            <person name="Han J."/>
            <person name="Chen A."/>
            <person name="Kyrpides N."/>
            <person name="Mavromatis K."/>
            <person name="Markowitz V."/>
            <person name="Palaniappan K."/>
            <person name="Ivanova N."/>
            <person name="Schaumberg A."/>
            <person name="Pati A."/>
            <person name="Liolios K."/>
            <person name="Nordberg H.P."/>
            <person name="Cantor M.N."/>
            <person name="Hua S.X."/>
            <person name="Woyke T."/>
        </authorList>
    </citation>
    <scope>NUCLEOTIDE SEQUENCE [LARGE SCALE GENOMIC DNA]</scope>
    <source>
        <strain evidence="4 5">DSM 43889</strain>
    </source>
</reference>
<evidence type="ECO:0000259" key="3">
    <source>
        <dbReference type="Pfam" id="PF14361"/>
    </source>
</evidence>
<dbReference type="InterPro" id="IPR025736">
    <property type="entry name" value="PucR_C-HTH_dom"/>
</dbReference>
<sequence length="456" mass="49372">MTRPASPLRHPTTPGEPTGRTVFGGRPHADARTRPHGPATGRTSVRAPHALPGLPAAGPPIRSRASAEAVAVVHHAARSLLSELPQLTDHLVALLREQEPAYRSAATDFDGLWREVHESLEHNIRSILAPRETRESARRCSWRIGAERAEQGLPLDALLHAFRLGGGVVWQGLVDATTRSDPDRVHLLVHVAADVWNFVDEHCGLLADAYRKVEGQLTRRREERLRALVGALLDGSTRLADVPAVAAALDLPQQARYAVVVVAGQGRAVLRDPGLRVGVPGTRIIWHTGVEEELGIVQLGDVAVADLAAALTVPRGCRVGVSPAVEELAAVGAARRFADTALRTCEDDAQVALLEDHLPSAMVVSCPELSAALTRRALGPVLDLDPPDRKVLLSTLEVWLDCDGSALRAGTRLFCHRNTVLNRLRRYEQLSGRSLNRQRDLLELALALEAQRLLGE</sequence>
<dbReference type="InterPro" id="IPR025751">
    <property type="entry name" value="RsbRD_N_dom"/>
</dbReference>
<evidence type="ECO:0000313" key="4">
    <source>
        <dbReference type="EMBL" id="MCP2331043.1"/>
    </source>
</evidence>
<dbReference type="RefSeq" id="WP_211237616.1">
    <property type="nucleotide sequence ID" value="NZ_AUBJ02000001.1"/>
</dbReference>
<evidence type="ECO:0000259" key="2">
    <source>
        <dbReference type="Pfam" id="PF13556"/>
    </source>
</evidence>
<dbReference type="PANTHER" id="PTHR33744">
    <property type="entry name" value="CARBOHYDRATE DIACID REGULATOR"/>
    <property type="match status" value="1"/>
</dbReference>
<dbReference type="Pfam" id="PF14361">
    <property type="entry name" value="RsbRD_N"/>
    <property type="match status" value="1"/>
</dbReference>
<reference evidence="4 5" key="2">
    <citation type="submission" date="2022-06" db="EMBL/GenBank/DDBJ databases">
        <title>Genomic Encyclopedia of Type Strains, Phase I: the one thousand microbial genomes (KMG-I) project.</title>
        <authorList>
            <person name="Kyrpides N."/>
        </authorList>
    </citation>
    <scope>NUCLEOTIDE SEQUENCE [LARGE SCALE GENOMIC DNA]</scope>
    <source>
        <strain evidence="4 5">DSM 43889</strain>
    </source>
</reference>
<evidence type="ECO:0000256" key="1">
    <source>
        <dbReference type="SAM" id="MobiDB-lite"/>
    </source>
</evidence>
<feature type="domain" description="RsbT co-antagonist protein RsbRD N-terminal" evidence="3">
    <location>
        <begin position="85"/>
        <end position="225"/>
    </location>
</feature>
<proteinExistence type="predicted"/>
<protein>
    <submittedName>
        <fullName evidence="4">PucR C-terminal helix-turn-helix domain-containing protein</fullName>
    </submittedName>
</protein>
<dbReference type="Proteomes" id="UP000791080">
    <property type="component" value="Unassembled WGS sequence"/>
</dbReference>
<gene>
    <name evidence="4" type="ORF">G443_001313</name>
</gene>
<dbReference type="InterPro" id="IPR042070">
    <property type="entry name" value="PucR_C-HTH_sf"/>
</dbReference>
<dbReference type="Gene3D" id="1.10.10.2840">
    <property type="entry name" value="PucR C-terminal helix-turn-helix domain"/>
    <property type="match status" value="1"/>
</dbReference>
<name>A0ABT1JEW9_ACTCY</name>
<keyword evidence="5" id="KW-1185">Reference proteome</keyword>
<dbReference type="Pfam" id="PF13556">
    <property type="entry name" value="HTH_30"/>
    <property type="match status" value="1"/>
</dbReference>
<feature type="domain" description="PucR C-terminal helix-turn-helix" evidence="2">
    <location>
        <begin position="392"/>
        <end position="450"/>
    </location>
</feature>
<dbReference type="EMBL" id="AUBJ02000001">
    <property type="protein sequence ID" value="MCP2331043.1"/>
    <property type="molecule type" value="Genomic_DNA"/>
</dbReference>
<dbReference type="PANTHER" id="PTHR33744:SF1">
    <property type="entry name" value="DNA-BINDING TRANSCRIPTIONAL ACTIVATOR ADER"/>
    <property type="match status" value="1"/>
</dbReference>
<feature type="region of interest" description="Disordered" evidence="1">
    <location>
        <begin position="1"/>
        <end position="61"/>
    </location>
</feature>
<dbReference type="InterPro" id="IPR051448">
    <property type="entry name" value="CdaR-like_regulators"/>
</dbReference>
<evidence type="ECO:0000313" key="5">
    <source>
        <dbReference type="Proteomes" id="UP000791080"/>
    </source>
</evidence>